<dbReference type="InterPro" id="IPR024079">
    <property type="entry name" value="MetalloPept_cat_dom_sf"/>
</dbReference>
<dbReference type="GO" id="GO:0004222">
    <property type="term" value="F:metalloendopeptidase activity"/>
    <property type="evidence" value="ECO:0007669"/>
    <property type="project" value="InterPro"/>
</dbReference>
<comment type="caution">
    <text evidence="8">The sequence shown here is derived from an EMBL/GenBank/DDBJ whole genome shotgun (WGS) entry which is preliminary data.</text>
</comment>
<dbReference type="EMBL" id="AZGK01000004">
    <property type="protein sequence ID" value="KRM46781.1"/>
    <property type="molecule type" value="Genomic_DNA"/>
</dbReference>
<dbReference type="GO" id="GO:0031012">
    <property type="term" value="C:extracellular matrix"/>
    <property type="evidence" value="ECO:0007669"/>
    <property type="project" value="InterPro"/>
</dbReference>
<dbReference type="Proteomes" id="UP000051957">
    <property type="component" value="Unassembled WGS sequence"/>
</dbReference>
<evidence type="ECO:0000256" key="6">
    <source>
        <dbReference type="SAM" id="SignalP"/>
    </source>
</evidence>
<feature type="chain" id="PRO_5006413982" evidence="6">
    <location>
        <begin position="30"/>
        <end position="418"/>
    </location>
</feature>
<dbReference type="SUPFAM" id="SSF55486">
    <property type="entry name" value="Metalloproteases ('zincins'), catalytic domain"/>
    <property type="match status" value="1"/>
</dbReference>
<feature type="domain" description="Peptidase M10 metallopeptidase" evidence="7">
    <location>
        <begin position="207"/>
        <end position="369"/>
    </location>
</feature>
<gene>
    <name evidence="8" type="ORF">FC51_GL001692</name>
</gene>
<dbReference type="RefSeq" id="WP_057909987.1">
    <property type="nucleotide sequence ID" value="NZ_AZGK01000004.1"/>
</dbReference>
<evidence type="ECO:0000256" key="3">
    <source>
        <dbReference type="ARBA" id="ARBA00022801"/>
    </source>
</evidence>
<dbReference type="AlphaFoldDB" id="A0A0R1YWB7"/>
<proteinExistence type="predicted"/>
<keyword evidence="3" id="KW-0378">Hydrolase</keyword>
<feature type="compositionally biased region" description="Polar residues" evidence="5">
    <location>
        <begin position="303"/>
        <end position="313"/>
    </location>
</feature>
<reference evidence="8 9" key="1">
    <citation type="journal article" date="2015" name="Genome Announc.">
        <title>Expanding the biotechnology potential of lactobacilli through comparative genomics of 213 strains and associated genera.</title>
        <authorList>
            <person name="Sun Z."/>
            <person name="Harris H.M."/>
            <person name="McCann A."/>
            <person name="Guo C."/>
            <person name="Argimon S."/>
            <person name="Zhang W."/>
            <person name="Yang X."/>
            <person name="Jeffery I.B."/>
            <person name="Cooney J.C."/>
            <person name="Kagawa T.F."/>
            <person name="Liu W."/>
            <person name="Song Y."/>
            <person name="Salvetti E."/>
            <person name="Wrobel A."/>
            <person name="Rasinkangas P."/>
            <person name="Parkhill J."/>
            <person name="Rea M.C."/>
            <person name="O'Sullivan O."/>
            <person name="Ritari J."/>
            <person name="Douillard F.P."/>
            <person name="Paul Ross R."/>
            <person name="Yang R."/>
            <person name="Briner A.E."/>
            <person name="Felis G.E."/>
            <person name="de Vos W.M."/>
            <person name="Barrangou R."/>
            <person name="Klaenhammer T.R."/>
            <person name="Caufield P.W."/>
            <person name="Cui Y."/>
            <person name="Zhang H."/>
            <person name="O'Toole P.W."/>
        </authorList>
    </citation>
    <scope>NUCLEOTIDE SEQUENCE [LARGE SCALE GENOMIC DNA]</scope>
    <source>
        <strain evidence="8 9">DSM 5707</strain>
    </source>
</reference>
<accession>A0A0R1YWB7</accession>
<evidence type="ECO:0000256" key="5">
    <source>
        <dbReference type="SAM" id="MobiDB-lite"/>
    </source>
</evidence>
<keyword evidence="2" id="KW-0479">Metal-binding</keyword>
<dbReference type="PATRIC" id="fig|1423784.4.peg.1727"/>
<organism evidence="8 9">
    <name type="scientific">Lentilactobacillus parabuchneri DSM 5707 = NBRC 107865</name>
    <dbReference type="NCBI Taxonomy" id="1423784"/>
    <lineage>
        <taxon>Bacteria</taxon>
        <taxon>Bacillati</taxon>
        <taxon>Bacillota</taxon>
        <taxon>Bacilli</taxon>
        <taxon>Lactobacillales</taxon>
        <taxon>Lactobacillaceae</taxon>
        <taxon>Lentilactobacillus</taxon>
    </lineage>
</organism>
<dbReference type="Gene3D" id="3.40.390.10">
    <property type="entry name" value="Collagenase (Catalytic Domain)"/>
    <property type="match status" value="1"/>
</dbReference>
<evidence type="ECO:0000256" key="4">
    <source>
        <dbReference type="ARBA" id="ARBA00022833"/>
    </source>
</evidence>
<keyword evidence="4" id="KW-0862">Zinc</keyword>
<dbReference type="GO" id="GO:0006508">
    <property type="term" value="P:proteolysis"/>
    <property type="evidence" value="ECO:0007669"/>
    <property type="project" value="UniProtKB-KW"/>
</dbReference>
<dbReference type="InterPro" id="IPR001818">
    <property type="entry name" value="Pept_M10_metallopeptidase"/>
</dbReference>
<protein>
    <submittedName>
        <fullName evidence="8">Peptidase M10A and M12B matrixin and adamalysin</fullName>
    </submittedName>
</protein>
<evidence type="ECO:0000256" key="2">
    <source>
        <dbReference type="ARBA" id="ARBA00022723"/>
    </source>
</evidence>
<evidence type="ECO:0000313" key="9">
    <source>
        <dbReference type="Proteomes" id="UP000051957"/>
    </source>
</evidence>
<dbReference type="GO" id="GO:0008270">
    <property type="term" value="F:zinc ion binding"/>
    <property type="evidence" value="ECO:0007669"/>
    <property type="project" value="InterPro"/>
</dbReference>
<evidence type="ECO:0000256" key="1">
    <source>
        <dbReference type="ARBA" id="ARBA00022670"/>
    </source>
</evidence>
<feature type="region of interest" description="Disordered" evidence="5">
    <location>
        <begin position="291"/>
        <end position="318"/>
    </location>
</feature>
<feature type="signal peptide" evidence="6">
    <location>
        <begin position="1"/>
        <end position="29"/>
    </location>
</feature>
<evidence type="ECO:0000259" key="7">
    <source>
        <dbReference type="Pfam" id="PF00413"/>
    </source>
</evidence>
<dbReference type="Pfam" id="PF00413">
    <property type="entry name" value="Peptidase_M10"/>
    <property type="match status" value="1"/>
</dbReference>
<keyword evidence="6" id="KW-0732">Signal</keyword>
<name>A0A0R1YWB7_9LACO</name>
<evidence type="ECO:0000313" key="8">
    <source>
        <dbReference type="EMBL" id="KRM46781.1"/>
    </source>
</evidence>
<keyword evidence="1" id="KW-0645">Protease</keyword>
<sequence>MKQRRNIITMIVAAVFSFGLMSGLSPVQNADAKQSVKVVRVKKVASKPYRATKGYMYNSPKLTKKIHNLKNYKHTTFYSKKRVTIKTAKNKTAYYTYVTTKNGKIKGYVYSKYLELYQPTKITITGMPSTPSDSTTPVKTTPSVISKSSLESMIAAAPDLDPAGSLLNLTSADYSTYRSIFDHNFNVGDYADDSVFNKDQASIYVASSELVPYVQKAIDKWNAALGTTVFTLGTRGNHSLLLKFGNGQSEGWDGVFDGDSVQVDYLDFHDSTYPYGSMPLSSSQTVSIKLSTDDSSADDSATGMASSRVQTKSGSHRDASAHYLTTTVTGTPSQLLENYWVGVITHELGHALGLDHTPYFQDIMAAPASTEDGSSQENAKYNWTDYKDSDGVQGGALTATLSQRDIDRAKLTKLLGYW</sequence>